<evidence type="ECO:0000313" key="2">
    <source>
        <dbReference type="EMBL" id="KNA92908.1"/>
    </source>
</evidence>
<feature type="domain" description="SGNH hydrolase-type esterase" evidence="1">
    <location>
        <begin position="51"/>
        <end position="283"/>
    </location>
</feature>
<dbReference type="InterPro" id="IPR037460">
    <property type="entry name" value="SEST-like"/>
</dbReference>
<dbReference type="Proteomes" id="UP000037247">
    <property type="component" value="Unassembled WGS sequence"/>
</dbReference>
<comment type="caution">
    <text evidence="2">The sequence shown here is derived from an EMBL/GenBank/DDBJ whole genome shotgun (WGS) entry which is preliminary data.</text>
</comment>
<dbReference type="Pfam" id="PF13472">
    <property type="entry name" value="Lipase_GDSL_2"/>
    <property type="match status" value="1"/>
</dbReference>
<dbReference type="PANTHER" id="PTHR37981">
    <property type="entry name" value="LIPASE 2"/>
    <property type="match status" value="1"/>
</dbReference>
<dbReference type="InterPro" id="IPR013830">
    <property type="entry name" value="SGNH_hydro"/>
</dbReference>
<organism evidence="2 3">
    <name type="scientific">Gordonia jacobaea</name>
    <dbReference type="NCBI Taxonomy" id="122202"/>
    <lineage>
        <taxon>Bacteria</taxon>
        <taxon>Bacillati</taxon>
        <taxon>Actinomycetota</taxon>
        <taxon>Actinomycetes</taxon>
        <taxon>Mycobacteriales</taxon>
        <taxon>Gordoniaceae</taxon>
        <taxon>Gordonia</taxon>
    </lineage>
</organism>
<accession>A0ABR5IH29</accession>
<gene>
    <name evidence="2" type="ORF">ABW18_05825</name>
</gene>
<protein>
    <submittedName>
        <fullName evidence="2">Esterase</fullName>
    </submittedName>
</protein>
<evidence type="ECO:0000313" key="3">
    <source>
        <dbReference type="Proteomes" id="UP000037247"/>
    </source>
</evidence>
<dbReference type="EMBL" id="LDTZ01000014">
    <property type="protein sequence ID" value="KNA92908.1"/>
    <property type="molecule type" value="Genomic_DNA"/>
</dbReference>
<name>A0ABR5IH29_9ACTN</name>
<proteinExistence type="predicted"/>
<keyword evidence="3" id="KW-1185">Reference proteome</keyword>
<evidence type="ECO:0000259" key="1">
    <source>
        <dbReference type="Pfam" id="PF13472"/>
    </source>
</evidence>
<sequence length="297" mass="31388">MKRFLRRPIVAIALVVLCTATLLAGGGFTSSRAGADPGSTPVRYSGGPYVALGDSRASGSFFTPTPGYFGGCKRSALNYPTVVAALTLPRRFIDISCSGALAEHLYRVGQQTSGGYKPPQVWSVPSDAQVVTVSIGGNDMAWGRIVGPCGTSPFGDRHCRSNRGLAQLAINRIAVMENAVTPALAAIRRKAPHAQIIVVGIGGFMGSHGCWPLVPISDPDVRWLHGVFDRANRALARATAKIDGQFVDVNRASAGHDPCGLTSWYESSLSNRIAYPYHLNKAGSIGVATLVNGAIRR</sequence>
<dbReference type="SUPFAM" id="SSF52266">
    <property type="entry name" value="SGNH hydrolase"/>
    <property type="match status" value="1"/>
</dbReference>
<dbReference type="InterPro" id="IPR036514">
    <property type="entry name" value="SGNH_hydro_sf"/>
</dbReference>
<dbReference type="Gene3D" id="3.40.50.1110">
    <property type="entry name" value="SGNH hydrolase"/>
    <property type="match status" value="1"/>
</dbReference>
<reference evidence="2 3" key="1">
    <citation type="submission" date="2015-05" db="EMBL/GenBank/DDBJ databases">
        <title>Draft genome sequence of the bacterium Gordonia jacobaea a new member of the Gordonia genus.</title>
        <authorList>
            <person name="Jimenez-Galisteo G."/>
            <person name="Dominguez A."/>
            <person name="Munoz E."/>
            <person name="Vinas M."/>
        </authorList>
    </citation>
    <scope>NUCLEOTIDE SEQUENCE [LARGE SCALE GENOMIC DNA]</scope>
    <source>
        <strain evidence="3">mv1</strain>
    </source>
</reference>
<dbReference type="PANTHER" id="PTHR37981:SF1">
    <property type="entry name" value="SGNH HYDROLASE-TYPE ESTERASE DOMAIN-CONTAINING PROTEIN"/>
    <property type="match status" value="1"/>
</dbReference>
<dbReference type="CDD" id="cd01823">
    <property type="entry name" value="SEST_like"/>
    <property type="match status" value="1"/>
</dbReference>